<sequence>MCREKRSGCTMKEEWFFLFISYFGEEGNSIRYRYVINCLDLELAGIVEFDKSLKEIDYKDPKELIKQVDEKRIREIKAMDKKMTKNNELYIMLTVYYVLNYYHMLDRFPYETGYINPLNADEYFKHKDLIEQSMDRFRKNREIEKNLKIK</sequence>
<evidence type="ECO:0000256" key="1">
    <source>
        <dbReference type="SAM" id="Phobius"/>
    </source>
</evidence>
<evidence type="ECO:0000313" key="3">
    <source>
        <dbReference type="Proteomes" id="UP000003157"/>
    </source>
</evidence>
<proteinExistence type="predicted"/>
<protein>
    <submittedName>
        <fullName evidence="2">Uncharacterized protein</fullName>
    </submittedName>
</protein>
<keyword evidence="1" id="KW-1133">Transmembrane helix</keyword>
<comment type="caution">
    <text evidence="2">The sequence shown here is derived from an EMBL/GenBank/DDBJ whole genome shotgun (WGS) entry which is preliminary data.</text>
</comment>
<dbReference type="Proteomes" id="UP000003157">
    <property type="component" value="Unassembled WGS sequence"/>
</dbReference>
<keyword evidence="1" id="KW-0472">Membrane</keyword>
<dbReference type="EMBL" id="ADKX01000036">
    <property type="protein sequence ID" value="EFW04553.1"/>
    <property type="molecule type" value="Genomic_DNA"/>
</dbReference>
<keyword evidence="1" id="KW-0812">Transmembrane</keyword>
<feature type="transmembrane region" description="Helical" evidence="1">
    <location>
        <begin position="89"/>
        <end position="105"/>
    </location>
</feature>
<dbReference type="STRING" id="100884.GCA_000269565_02397"/>
<reference evidence="2 3" key="1">
    <citation type="submission" date="2010-12" db="EMBL/GenBank/DDBJ databases">
        <title>The Genome Sequence of Coprobacillus sp. strain 29_1.</title>
        <authorList>
            <consortium name="The Broad Institute Genome Sequencing Platform"/>
            <person name="Earl A."/>
            <person name="Ward D."/>
            <person name="Feldgarden M."/>
            <person name="Gevers D."/>
            <person name="Daigneault M."/>
            <person name="Sibley C.D."/>
            <person name="White A."/>
            <person name="Strauss J."/>
            <person name="Allen-Vercoe E."/>
            <person name="Young S.K."/>
            <person name="Zeng Q."/>
            <person name="Gargeya S."/>
            <person name="Fitzgerald M."/>
            <person name="Haas B."/>
            <person name="Abouelleil A."/>
            <person name="Alvarado L."/>
            <person name="Arachchi H.M."/>
            <person name="Berlin A."/>
            <person name="Brown A."/>
            <person name="Chapman S.B."/>
            <person name="Chen Z."/>
            <person name="Dunbar C."/>
            <person name="Freedman E."/>
            <person name="Gearin G."/>
            <person name="Gellesch M."/>
            <person name="Goldberg J."/>
            <person name="Griggs A."/>
            <person name="Gujja S."/>
            <person name="Heilman E."/>
            <person name="Heiman D."/>
            <person name="Howarth C."/>
            <person name="Larson L."/>
            <person name="Lui A."/>
            <person name="MacDonald P.J.P."/>
            <person name="Mehta T."/>
            <person name="Montmayeur A."/>
            <person name="Murphy C."/>
            <person name="Neiman D."/>
            <person name="Pearson M."/>
            <person name="Priest M."/>
            <person name="Roberts A."/>
            <person name="Saif S."/>
            <person name="Shea T."/>
            <person name="Shenoy N."/>
            <person name="Sisk P."/>
            <person name="Stolte C."/>
            <person name="Sykes S."/>
            <person name="White J."/>
            <person name="Yandava C."/>
            <person name="Nusbaum C."/>
            <person name="Birren B."/>
        </authorList>
    </citation>
    <scope>NUCLEOTIDE SEQUENCE [LARGE SCALE GENOMIC DNA]</scope>
    <source>
        <strain evidence="2 3">29_1</strain>
    </source>
</reference>
<evidence type="ECO:0000313" key="2">
    <source>
        <dbReference type="EMBL" id="EFW04553.1"/>
    </source>
</evidence>
<dbReference type="AlphaFoldDB" id="E7GBZ1"/>
<dbReference type="HOGENOM" id="CLU_1737433_0_0_9"/>
<accession>E7GBZ1</accession>
<organism evidence="2 3">
    <name type="scientific">Coprobacillus cateniformis</name>
    <dbReference type="NCBI Taxonomy" id="100884"/>
    <lineage>
        <taxon>Bacteria</taxon>
        <taxon>Bacillati</taxon>
        <taxon>Bacillota</taxon>
        <taxon>Erysipelotrichia</taxon>
        <taxon>Erysipelotrichales</taxon>
        <taxon>Coprobacillaceae</taxon>
        <taxon>Coprobacillus</taxon>
    </lineage>
</organism>
<name>E7GBZ1_9FIRM</name>
<keyword evidence="3" id="KW-1185">Reference proteome</keyword>
<gene>
    <name evidence="2" type="ORF">HMPREF9488_02282</name>
</gene>